<feature type="domain" description="RRM" evidence="5">
    <location>
        <begin position="964"/>
        <end position="1052"/>
    </location>
</feature>
<feature type="compositionally biased region" description="Polar residues" evidence="3">
    <location>
        <begin position="21"/>
        <end position="36"/>
    </location>
</feature>
<dbReference type="Pfam" id="PF00076">
    <property type="entry name" value="RRM_1"/>
    <property type="match status" value="1"/>
</dbReference>
<keyword evidence="1 2" id="KW-0694">RNA-binding</keyword>
<evidence type="ECO:0000313" key="7">
    <source>
        <dbReference type="Proteomes" id="UP000054988"/>
    </source>
</evidence>
<dbReference type="GO" id="GO:0003723">
    <property type="term" value="F:RNA binding"/>
    <property type="evidence" value="ECO:0007669"/>
    <property type="project" value="UniProtKB-UniRule"/>
</dbReference>
<reference evidence="6 7" key="1">
    <citation type="submission" date="2015-12" db="EMBL/GenBank/DDBJ databases">
        <title>Draft genome sequence of Moniliophthora roreri, the causal agent of frosty pod rot of cacao.</title>
        <authorList>
            <person name="Aime M.C."/>
            <person name="Diaz-Valderrama J.R."/>
            <person name="Kijpornyongpan T."/>
            <person name="Phillips-Mora W."/>
        </authorList>
    </citation>
    <scope>NUCLEOTIDE SEQUENCE [LARGE SCALE GENOMIC DNA]</scope>
    <source>
        <strain evidence="6 7">MCA 2952</strain>
    </source>
</reference>
<feature type="transmembrane region" description="Helical" evidence="4">
    <location>
        <begin position="118"/>
        <end position="136"/>
    </location>
</feature>
<feature type="region of interest" description="Disordered" evidence="3">
    <location>
        <begin position="826"/>
        <end position="919"/>
    </location>
</feature>
<organism evidence="6 7">
    <name type="scientific">Moniliophthora roreri</name>
    <name type="common">Frosty pod rot fungus</name>
    <name type="synonym">Monilia roreri</name>
    <dbReference type="NCBI Taxonomy" id="221103"/>
    <lineage>
        <taxon>Eukaryota</taxon>
        <taxon>Fungi</taxon>
        <taxon>Dikarya</taxon>
        <taxon>Basidiomycota</taxon>
        <taxon>Agaricomycotina</taxon>
        <taxon>Agaricomycetes</taxon>
        <taxon>Agaricomycetidae</taxon>
        <taxon>Agaricales</taxon>
        <taxon>Marasmiineae</taxon>
        <taxon>Marasmiaceae</taxon>
        <taxon>Moniliophthora</taxon>
    </lineage>
</organism>
<evidence type="ECO:0000256" key="2">
    <source>
        <dbReference type="PROSITE-ProRule" id="PRU00176"/>
    </source>
</evidence>
<dbReference type="InterPro" id="IPR000504">
    <property type="entry name" value="RRM_dom"/>
</dbReference>
<evidence type="ECO:0000313" key="6">
    <source>
        <dbReference type="EMBL" id="KTB38340.1"/>
    </source>
</evidence>
<keyword evidence="4" id="KW-1133">Transmembrane helix</keyword>
<sequence>MSGLRKTPTPPPAYTPSASSNLNGTGASSNASTPFTFDSQSPYHNPWSSAPVFNGSHHYGTANPHQPLFHPPPLDHSHHWQQGSGPTPAQQLHIPYAYYDPRSEHSVMQADARAKRRFFEAFAWVVVTWLVVGLLVQAPQPDLQVTQAERTPAYEDQDEDFINKSLLDVLNAQADSEPISSSSESEAPTSTSYGSPSNESPGTSPSVPYHMSIQSQQHLLPRSGSPTDNAPYSMAYQIQSQDTPFAQRPLPKGIYTMNGPHNTGHVPTDYTERLVDSSKSKFGGLNHSTTRSSFTAIPNATRTSRSTAGTTSALAAHNAALYRDNTNPTQSSFYQPTDPYSQPHLTSPTQSQMQPFDPRTGVAPAPGASGGNHHKAYNEPYSLPLGPGKPSQGHPPHLNGFIAANSRQNNYTTGLQLSSQTPYGPHIPTGINTVAGGTAGTASGGSGHTGVNGVAQEEISTIFVVGFPDDMQEREFQNMFTFSAGFEAATLKIPNKEYTSYGGGITGSVVGQPGVRSGSISGNYGYQGSNDPYNLVTVNQGGVVVDSGRDGTMASWPAAPLDDGGPGGSGHFFGGSGGAPRKQIIGFAKFRTREEALIARDMLQGRRVDIEKGSVLKAEMAKKNLHTKRGVGPVVPGGATSGGTSLGPAANGLAPNNLGFAGGVAQGLPTLQQPFGGGQDLYNELLNSRDREMSIMGLPTNLGSVSGRQISQWQPEHPNGVLREREDEDRRRGEILGAMGFAGSRGGLSDEEREPEVRQGPREPLRLRSGSAFDAFHSVPQGNQLQRGPPGITHPMDANVPHSHIANGFPNLNPAAEQQQRLFDVPGPWDCTRRESSQDSVLARQSSTPSPPTPSNVPFQNGALRKHSPSNETPPADVGTELTSGESEPSVHPQSDSCSSRHSQSSASSSGHIGGDTDDELSRAVGELAVSTENGNMSPQLPSPASGASSGSARNRMDQNPPINTLYVGNLPTSPPPMGYHSPDILEESLRELFRSRPGFRRLSFKQKNSGPMCFVEFEDVIAASKTMTELSGHTLNGLVKGQGIRLSYSRNPLGVRTPTSGTAPGPMLQQQQAQGGHYAVINPYAGQAQSPAAQNLHSYMVSPPPPRFSTSPAAPFASASTFPGVHSQLFVGNNNVNFSGYRLTSSIEASPPSMGSYSPFDIGTPGHSNIPDQNAADLRHFEQPLHIDHLIPRALSPPSHIEAARAA</sequence>
<dbReference type="InterPro" id="IPR035979">
    <property type="entry name" value="RBD_domain_sf"/>
</dbReference>
<evidence type="ECO:0000256" key="1">
    <source>
        <dbReference type="ARBA" id="ARBA00022884"/>
    </source>
</evidence>
<dbReference type="eggNOG" id="KOG0118">
    <property type="taxonomic scope" value="Eukaryota"/>
</dbReference>
<protein>
    <recommendedName>
        <fullName evidence="5">RRM domain-containing protein</fullName>
    </recommendedName>
</protein>
<name>A0A0W0FQ68_MONRR</name>
<feature type="region of interest" description="Disordered" evidence="3">
    <location>
        <begin position="738"/>
        <end position="766"/>
    </location>
</feature>
<accession>A0A0W0FQ68</accession>
<dbReference type="PROSITE" id="PS50102">
    <property type="entry name" value="RRM"/>
    <property type="match status" value="1"/>
</dbReference>
<feature type="region of interest" description="Disordered" evidence="3">
    <location>
        <begin position="174"/>
        <end position="209"/>
    </location>
</feature>
<dbReference type="Gene3D" id="3.30.70.330">
    <property type="match status" value="2"/>
</dbReference>
<feature type="compositionally biased region" description="Polar residues" evidence="3">
    <location>
        <begin position="193"/>
        <end position="209"/>
    </location>
</feature>
<keyword evidence="4" id="KW-0812">Transmembrane</keyword>
<gene>
    <name evidence="6" type="ORF">WG66_9037</name>
</gene>
<comment type="caution">
    <text evidence="6">The sequence shown here is derived from an EMBL/GenBank/DDBJ whole genome shotgun (WGS) entry which is preliminary data.</text>
</comment>
<dbReference type="PANTHER" id="PTHR10501">
    <property type="entry name" value="U1 SMALL NUCLEAR RIBONUCLEOPROTEIN A/U2 SMALL NUCLEAR RIBONUCLEOPROTEIN B"/>
    <property type="match status" value="1"/>
</dbReference>
<feature type="compositionally biased region" description="Low complexity" evidence="3">
    <location>
        <begin position="176"/>
        <end position="192"/>
    </location>
</feature>
<dbReference type="Proteomes" id="UP000054988">
    <property type="component" value="Unassembled WGS sequence"/>
</dbReference>
<dbReference type="EMBL" id="LATX01001768">
    <property type="protein sequence ID" value="KTB38340.1"/>
    <property type="molecule type" value="Genomic_DNA"/>
</dbReference>
<feature type="compositionally biased region" description="Polar residues" evidence="3">
    <location>
        <begin position="324"/>
        <end position="354"/>
    </location>
</feature>
<feature type="compositionally biased region" description="Low complexity" evidence="3">
    <location>
        <begin position="943"/>
        <end position="953"/>
    </location>
</feature>
<feature type="region of interest" description="Disordered" evidence="3">
    <location>
        <begin position="58"/>
        <end position="87"/>
    </location>
</feature>
<dbReference type="InterPro" id="IPR012677">
    <property type="entry name" value="Nucleotide-bd_a/b_plait_sf"/>
</dbReference>
<dbReference type="AlphaFoldDB" id="A0A0W0FQ68"/>
<feature type="compositionally biased region" description="Low complexity" evidence="3">
    <location>
        <begin position="895"/>
        <end position="910"/>
    </location>
</feature>
<dbReference type="SUPFAM" id="SSF54928">
    <property type="entry name" value="RNA-binding domain, RBD"/>
    <property type="match status" value="1"/>
</dbReference>
<feature type="region of interest" description="Disordered" evidence="3">
    <location>
        <begin position="1"/>
        <end position="36"/>
    </location>
</feature>
<proteinExistence type="predicted"/>
<feature type="region of interest" description="Disordered" evidence="3">
    <location>
        <begin position="324"/>
        <end position="399"/>
    </location>
</feature>
<evidence type="ECO:0000259" key="5">
    <source>
        <dbReference type="PROSITE" id="PS50102"/>
    </source>
</evidence>
<evidence type="ECO:0000256" key="3">
    <source>
        <dbReference type="SAM" id="MobiDB-lite"/>
    </source>
</evidence>
<feature type="compositionally biased region" description="Basic and acidic residues" evidence="3">
    <location>
        <begin position="755"/>
        <end position="766"/>
    </location>
</feature>
<feature type="region of interest" description="Disordered" evidence="3">
    <location>
        <begin position="932"/>
        <end position="983"/>
    </location>
</feature>
<evidence type="ECO:0000256" key="4">
    <source>
        <dbReference type="SAM" id="Phobius"/>
    </source>
</evidence>
<keyword evidence="4" id="KW-0472">Membrane</keyword>
<dbReference type="SMART" id="SM00360">
    <property type="entry name" value="RRM"/>
    <property type="match status" value="2"/>
</dbReference>